<keyword evidence="1" id="KW-0677">Repeat</keyword>
<dbReference type="Pfam" id="PF14559">
    <property type="entry name" value="TPR_19"/>
    <property type="match status" value="1"/>
</dbReference>
<dbReference type="Pfam" id="PF13432">
    <property type="entry name" value="TPR_16"/>
    <property type="match status" value="2"/>
</dbReference>
<dbReference type="SUPFAM" id="SSF81901">
    <property type="entry name" value="HCP-like"/>
    <property type="match status" value="1"/>
</dbReference>
<dbReference type="InterPro" id="IPR011990">
    <property type="entry name" value="TPR-like_helical_dom_sf"/>
</dbReference>
<sequence>MFTSPRHRLFPGVPMSEVRTHALNPLAVLAATVWLVAALLSGCATHAPSATDPGVASDMAIAGQLYAEKRYREALPLYDRALAKDPKSAKALLGRAVVLYKLGRYEDSIKTLNVLLSQDKTHTAGYYNRGLAKARLEKYREAAADFEITLALKPDFAQAENNLGLVYFSMDETDNALTHFDRAAAFMGDAPFEPLFNKAAVYQARREYEKALPIYDYLVTVRPGDANSLNNRGYIRLMRGEDAEAVADFSRALAVTEDKEIFFNRAIALGRLGRTQEAVADYRRAVAIDPAFVKGWKNLGLLRLRLEDAAGCEDLARACELGSCQAIEDCRRLGTCP</sequence>
<organism evidence="3">
    <name type="scientific">hydrocarbon metagenome</name>
    <dbReference type="NCBI Taxonomy" id="938273"/>
    <lineage>
        <taxon>unclassified sequences</taxon>
        <taxon>metagenomes</taxon>
        <taxon>ecological metagenomes</taxon>
    </lineage>
</organism>
<gene>
    <name evidence="3" type="ORF">ASZ90_001387</name>
</gene>
<name>A0A0W8G6U9_9ZZZZ</name>
<dbReference type="EMBL" id="LNQE01000186">
    <property type="protein sequence ID" value="KUG28737.1"/>
    <property type="molecule type" value="Genomic_DNA"/>
</dbReference>
<dbReference type="InterPro" id="IPR019734">
    <property type="entry name" value="TPR_rpt"/>
</dbReference>
<dbReference type="PANTHER" id="PTHR44858:SF1">
    <property type="entry name" value="UDP-N-ACETYLGLUCOSAMINE--PEPTIDE N-ACETYLGLUCOSAMINYLTRANSFERASE SPINDLY-RELATED"/>
    <property type="match status" value="1"/>
</dbReference>
<evidence type="ECO:0000313" key="3">
    <source>
        <dbReference type="EMBL" id="KUG28737.1"/>
    </source>
</evidence>
<dbReference type="SMART" id="SM00028">
    <property type="entry name" value="TPR"/>
    <property type="match status" value="7"/>
</dbReference>
<proteinExistence type="predicted"/>
<dbReference type="PROSITE" id="PS50005">
    <property type="entry name" value="TPR"/>
    <property type="match status" value="3"/>
</dbReference>
<dbReference type="AlphaFoldDB" id="A0A0W8G6U9"/>
<dbReference type="Pfam" id="PF07719">
    <property type="entry name" value="TPR_2"/>
    <property type="match status" value="1"/>
</dbReference>
<evidence type="ECO:0000256" key="1">
    <source>
        <dbReference type="ARBA" id="ARBA00022737"/>
    </source>
</evidence>
<dbReference type="InterPro" id="IPR013105">
    <property type="entry name" value="TPR_2"/>
</dbReference>
<reference evidence="3" key="1">
    <citation type="journal article" date="2015" name="Proc. Natl. Acad. Sci. U.S.A.">
        <title>Networks of energetic and metabolic interactions define dynamics in microbial communities.</title>
        <authorList>
            <person name="Embree M."/>
            <person name="Liu J.K."/>
            <person name="Al-Bassam M.M."/>
            <person name="Zengler K."/>
        </authorList>
    </citation>
    <scope>NUCLEOTIDE SEQUENCE</scope>
</reference>
<protein>
    <submittedName>
        <fullName evidence="3">Uncharacterized protein</fullName>
    </submittedName>
</protein>
<comment type="caution">
    <text evidence="3">The sequence shown here is derived from an EMBL/GenBank/DDBJ whole genome shotgun (WGS) entry which is preliminary data.</text>
</comment>
<keyword evidence="2" id="KW-0802">TPR repeat</keyword>
<dbReference type="InterPro" id="IPR050498">
    <property type="entry name" value="Ycf3"/>
</dbReference>
<evidence type="ECO:0000256" key="2">
    <source>
        <dbReference type="ARBA" id="ARBA00022803"/>
    </source>
</evidence>
<dbReference type="Gene3D" id="1.25.40.10">
    <property type="entry name" value="Tetratricopeptide repeat domain"/>
    <property type="match status" value="4"/>
</dbReference>
<accession>A0A0W8G6U9</accession>
<dbReference type="PANTHER" id="PTHR44858">
    <property type="entry name" value="TETRATRICOPEPTIDE REPEAT PROTEIN 6"/>
    <property type="match status" value="1"/>
</dbReference>